<feature type="transmembrane region" description="Helical" evidence="9">
    <location>
        <begin position="165"/>
        <end position="189"/>
    </location>
</feature>
<organism evidence="10 11">
    <name type="scientific">Exophiala mesophila</name>
    <name type="common">Black yeast-like fungus</name>
    <dbReference type="NCBI Taxonomy" id="212818"/>
    <lineage>
        <taxon>Eukaryota</taxon>
        <taxon>Fungi</taxon>
        <taxon>Dikarya</taxon>
        <taxon>Ascomycota</taxon>
        <taxon>Pezizomycotina</taxon>
        <taxon>Eurotiomycetes</taxon>
        <taxon>Chaetothyriomycetidae</taxon>
        <taxon>Chaetothyriales</taxon>
        <taxon>Herpotrichiellaceae</taxon>
        <taxon>Exophiala</taxon>
    </lineage>
</organism>
<evidence type="ECO:0000256" key="3">
    <source>
        <dbReference type="ARBA" id="ARBA00022502"/>
    </source>
</evidence>
<dbReference type="VEuPathDB" id="FungiDB:PV10_01223"/>
<evidence type="ECO:0000313" key="11">
    <source>
        <dbReference type="Proteomes" id="UP000288859"/>
    </source>
</evidence>
<feature type="region of interest" description="Disordered" evidence="8">
    <location>
        <begin position="1"/>
        <end position="31"/>
    </location>
</feature>
<keyword evidence="4 9" id="KW-0812">Transmembrane</keyword>
<feature type="transmembrane region" description="Helical" evidence="9">
    <location>
        <begin position="238"/>
        <end position="260"/>
    </location>
</feature>
<evidence type="ECO:0000313" key="10">
    <source>
        <dbReference type="EMBL" id="RVX68781.1"/>
    </source>
</evidence>
<protein>
    <recommendedName>
        <fullName evidence="12">Glycosylphosphatidylinositol anchor biosynthesis protein 11</fullName>
    </recommendedName>
</protein>
<evidence type="ECO:0000256" key="7">
    <source>
        <dbReference type="ARBA" id="ARBA00023136"/>
    </source>
</evidence>
<dbReference type="AlphaFoldDB" id="A0A438MYG6"/>
<evidence type="ECO:0000256" key="6">
    <source>
        <dbReference type="ARBA" id="ARBA00022989"/>
    </source>
</evidence>
<evidence type="ECO:0000256" key="8">
    <source>
        <dbReference type="SAM" id="MobiDB-lite"/>
    </source>
</evidence>
<feature type="compositionally biased region" description="Low complexity" evidence="8">
    <location>
        <begin position="16"/>
        <end position="28"/>
    </location>
</feature>
<evidence type="ECO:0000256" key="2">
    <source>
        <dbReference type="ARBA" id="ARBA00004687"/>
    </source>
</evidence>
<feature type="transmembrane region" description="Helical" evidence="9">
    <location>
        <begin position="272"/>
        <end position="295"/>
    </location>
</feature>
<dbReference type="GO" id="GO:0006506">
    <property type="term" value="P:GPI anchor biosynthetic process"/>
    <property type="evidence" value="ECO:0007669"/>
    <property type="project" value="UniProtKB-UniPathway"/>
</dbReference>
<dbReference type="UniPathway" id="UPA00196"/>
<comment type="subcellular location">
    <subcellularLocation>
        <location evidence="1">Endoplasmic reticulum membrane</location>
        <topology evidence="1">Multi-pass membrane protein</topology>
    </subcellularLocation>
</comment>
<feature type="region of interest" description="Disordered" evidence="8">
    <location>
        <begin position="117"/>
        <end position="156"/>
    </location>
</feature>
<feature type="compositionally biased region" description="Polar residues" evidence="8">
    <location>
        <begin position="1"/>
        <end position="10"/>
    </location>
</feature>
<dbReference type="Pfam" id="PF06699">
    <property type="entry name" value="PIG-F"/>
    <property type="match status" value="1"/>
</dbReference>
<evidence type="ECO:0000256" key="4">
    <source>
        <dbReference type="ARBA" id="ARBA00022692"/>
    </source>
</evidence>
<reference evidence="10 11" key="1">
    <citation type="submission" date="2017-03" db="EMBL/GenBank/DDBJ databases">
        <title>Genomes of endolithic fungi from Antarctica.</title>
        <authorList>
            <person name="Coleine C."/>
            <person name="Masonjones S."/>
            <person name="Stajich J.E."/>
        </authorList>
    </citation>
    <scope>NUCLEOTIDE SEQUENCE [LARGE SCALE GENOMIC DNA]</scope>
    <source>
        <strain evidence="10 11">CCFEE 6314</strain>
    </source>
</reference>
<keyword evidence="5" id="KW-0256">Endoplasmic reticulum</keyword>
<name>A0A438MYG6_EXOME</name>
<keyword evidence="6 9" id="KW-1133">Transmembrane helix</keyword>
<dbReference type="InterPro" id="IPR009580">
    <property type="entry name" value="GPI_biosynthesis_protein_Pig-F"/>
</dbReference>
<feature type="transmembrane region" description="Helical" evidence="9">
    <location>
        <begin position="195"/>
        <end position="217"/>
    </location>
</feature>
<sequence length="359" mass="37310">MALSPSSGSLTHLDLPSSQSPSSSGPPSARLLKPSTNAIPLLTSPLAKRYNHVHTALVPTYFYLRAGSLVADPLPTLIQDLTFVALAQTAAVAISLPSAGNWLSGTNAGRIIEGTASYGSSRSSKGGNTASTTSLRKKGTNTSSQKGSDHGNNGGSWRARAMPTLFSLILTMTLPPVPLAVVALVLGAPLYPSSLLPHTLALAAHVSLLGFLPLFYSHGVSALAWRDITAAWLPFDEAGVWGGTVGVMVGGWIGAIPIALDWDREWQKWPCTVLWGCVLGWTMGRVLTSVLGLGVGKRINLSEKEQLSPSSSGVAGTRNSTDAELLMTTTTTTTTPAASPTPGGTPAKSSKSKTKTKTT</sequence>
<feature type="compositionally biased region" description="Polar residues" evidence="8">
    <location>
        <begin position="117"/>
        <end position="146"/>
    </location>
</feature>
<gene>
    <name evidence="10" type="ORF">B0A52_07667</name>
</gene>
<proteinExistence type="predicted"/>
<evidence type="ECO:0000256" key="1">
    <source>
        <dbReference type="ARBA" id="ARBA00004477"/>
    </source>
</evidence>
<dbReference type="GO" id="GO:0005789">
    <property type="term" value="C:endoplasmic reticulum membrane"/>
    <property type="evidence" value="ECO:0007669"/>
    <property type="project" value="UniProtKB-SubCell"/>
</dbReference>
<feature type="compositionally biased region" description="Basic residues" evidence="8">
    <location>
        <begin position="350"/>
        <end position="359"/>
    </location>
</feature>
<feature type="compositionally biased region" description="Polar residues" evidence="8">
    <location>
        <begin position="307"/>
        <end position="322"/>
    </location>
</feature>
<dbReference type="Proteomes" id="UP000288859">
    <property type="component" value="Unassembled WGS sequence"/>
</dbReference>
<keyword evidence="3" id="KW-0337">GPI-anchor biosynthesis</keyword>
<feature type="compositionally biased region" description="Low complexity" evidence="8">
    <location>
        <begin position="328"/>
        <end position="349"/>
    </location>
</feature>
<accession>A0A438MYG6</accession>
<feature type="region of interest" description="Disordered" evidence="8">
    <location>
        <begin position="306"/>
        <end position="359"/>
    </location>
</feature>
<comment type="caution">
    <text evidence="10">The sequence shown here is derived from an EMBL/GenBank/DDBJ whole genome shotgun (WGS) entry which is preliminary data.</text>
</comment>
<evidence type="ECO:0008006" key="12">
    <source>
        <dbReference type="Google" id="ProtNLM"/>
    </source>
</evidence>
<dbReference type="OrthoDB" id="17366at2759"/>
<evidence type="ECO:0000256" key="5">
    <source>
        <dbReference type="ARBA" id="ARBA00022824"/>
    </source>
</evidence>
<evidence type="ECO:0000256" key="9">
    <source>
        <dbReference type="SAM" id="Phobius"/>
    </source>
</evidence>
<dbReference type="EMBL" id="NAJM01000035">
    <property type="protein sequence ID" value="RVX68781.1"/>
    <property type="molecule type" value="Genomic_DNA"/>
</dbReference>
<keyword evidence="7 9" id="KW-0472">Membrane</keyword>
<comment type="pathway">
    <text evidence="2">Glycolipid biosynthesis; glycosylphosphatidylinositol-anchor biosynthesis.</text>
</comment>